<feature type="region of interest" description="Disordered" evidence="1">
    <location>
        <begin position="22"/>
        <end position="57"/>
    </location>
</feature>
<keyword evidence="3" id="KW-1185">Reference proteome</keyword>
<gene>
    <name evidence="2" type="ORF">OUZ56_020557</name>
</gene>
<comment type="caution">
    <text evidence="2">The sequence shown here is derived from an EMBL/GenBank/DDBJ whole genome shotgun (WGS) entry which is preliminary data.</text>
</comment>
<evidence type="ECO:0000256" key="1">
    <source>
        <dbReference type="SAM" id="MobiDB-lite"/>
    </source>
</evidence>
<organism evidence="2 3">
    <name type="scientific">Daphnia magna</name>
    <dbReference type="NCBI Taxonomy" id="35525"/>
    <lineage>
        <taxon>Eukaryota</taxon>
        <taxon>Metazoa</taxon>
        <taxon>Ecdysozoa</taxon>
        <taxon>Arthropoda</taxon>
        <taxon>Crustacea</taxon>
        <taxon>Branchiopoda</taxon>
        <taxon>Diplostraca</taxon>
        <taxon>Cladocera</taxon>
        <taxon>Anomopoda</taxon>
        <taxon>Daphniidae</taxon>
        <taxon>Daphnia</taxon>
    </lineage>
</organism>
<evidence type="ECO:0000313" key="3">
    <source>
        <dbReference type="Proteomes" id="UP001234178"/>
    </source>
</evidence>
<evidence type="ECO:0000313" key="2">
    <source>
        <dbReference type="EMBL" id="KAK4011440.1"/>
    </source>
</evidence>
<dbReference type="Proteomes" id="UP001234178">
    <property type="component" value="Unassembled WGS sequence"/>
</dbReference>
<dbReference type="EMBL" id="JAOYFB010000003">
    <property type="protein sequence ID" value="KAK4011440.1"/>
    <property type="molecule type" value="Genomic_DNA"/>
</dbReference>
<proteinExistence type="predicted"/>
<protein>
    <submittedName>
        <fullName evidence="2">Uncharacterized protein</fullName>
    </submittedName>
</protein>
<reference evidence="2 3" key="1">
    <citation type="journal article" date="2023" name="Nucleic Acids Res.">
        <title>The hologenome of Daphnia magna reveals possible DNA methylation and microbiome-mediated evolution of the host genome.</title>
        <authorList>
            <person name="Chaturvedi A."/>
            <person name="Li X."/>
            <person name="Dhandapani V."/>
            <person name="Marshall H."/>
            <person name="Kissane S."/>
            <person name="Cuenca-Cambronero M."/>
            <person name="Asole G."/>
            <person name="Calvet F."/>
            <person name="Ruiz-Romero M."/>
            <person name="Marangio P."/>
            <person name="Guigo R."/>
            <person name="Rago D."/>
            <person name="Mirbahai L."/>
            <person name="Eastwood N."/>
            <person name="Colbourne J.K."/>
            <person name="Zhou J."/>
            <person name="Mallon E."/>
            <person name="Orsini L."/>
        </authorList>
    </citation>
    <scope>NUCLEOTIDE SEQUENCE [LARGE SCALE GENOMIC DNA]</scope>
    <source>
        <strain evidence="2">LRV0_1</strain>
    </source>
</reference>
<name>A0ABQ9ZFV4_9CRUS</name>
<accession>A0ABQ9ZFV4</accession>
<sequence length="69" mass="7833">MEGCLEDRKDEERVVRGRAVGRAMKTRATARAEEKTQLDPPRNILYGPGEGLNRGFAGQPERWRHLVVT</sequence>